<evidence type="ECO:0000313" key="2">
    <source>
        <dbReference type="Proteomes" id="UP000266841"/>
    </source>
</evidence>
<proteinExistence type="predicted"/>
<protein>
    <submittedName>
        <fullName evidence="1">Uncharacterized protein</fullName>
    </submittedName>
</protein>
<comment type="caution">
    <text evidence="1">The sequence shown here is derived from an EMBL/GenBank/DDBJ whole genome shotgun (WGS) entry which is preliminary data.</text>
</comment>
<dbReference type="AlphaFoldDB" id="K0RSM6"/>
<name>K0RSM6_THAOC</name>
<reference evidence="1 2" key="1">
    <citation type="journal article" date="2012" name="Genome Biol.">
        <title>Genome and low-iron response of an oceanic diatom adapted to chronic iron limitation.</title>
        <authorList>
            <person name="Lommer M."/>
            <person name="Specht M."/>
            <person name="Roy A.S."/>
            <person name="Kraemer L."/>
            <person name="Andreson R."/>
            <person name="Gutowska M.A."/>
            <person name="Wolf J."/>
            <person name="Bergner S.V."/>
            <person name="Schilhabel M.B."/>
            <person name="Klostermeier U.C."/>
            <person name="Beiko R.G."/>
            <person name="Rosenstiel P."/>
            <person name="Hippler M."/>
            <person name="Laroche J."/>
        </authorList>
    </citation>
    <scope>NUCLEOTIDE SEQUENCE [LARGE SCALE GENOMIC DNA]</scope>
    <source>
        <strain evidence="1 2">CCMP1005</strain>
    </source>
</reference>
<evidence type="ECO:0000313" key="1">
    <source>
        <dbReference type="EMBL" id="EJK56808.1"/>
    </source>
</evidence>
<keyword evidence="2" id="KW-1185">Reference proteome</keyword>
<organism evidence="1 2">
    <name type="scientific">Thalassiosira oceanica</name>
    <name type="common">Marine diatom</name>
    <dbReference type="NCBI Taxonomy" id="159749"/>
    <lineage>
        <taxon>Eukaryota</taxon>
        <taxon>Sar</taxon>
        <taxon>Stramenopiles</taxon>
        <taxon>Ochrophyta</taxon>
        <taxon>Bacillariophyta</taxon>
        <taxon>Coscinodiscophyceae</taxon>
        <taxon>Thalassiosirophycidae</taxon>
        <taxon>Thalassiosirales</taxon>
        <taxon>Thalassiosiraceae</taxon>
        <taxon>Thalassiosira</taxon>
    </lineage>
</organism>
<dbReference type="EMBL" id="AGNL01030449">
    <property type="protein sequence ID" value="EJK56808.1"/>
    <property type="molecule type" value="Genomic_DNA"/>
</dbReference>
<feature type="non-terminal residue" evidence="1">
    <location>
        <position position="1"/>
    </location>
</feature>
<accession>K0RSM6</accession>
<sequence>CGSQVLNLTQLGLIFGPQRIDFGIELFDDDLVTLFDGLQLRLQLGDLRGCGVSSQLNPTREVATFVATFLETRVRLSTEVATKVATFAEVATKVATFEEKRIDCDTQDGIQGLSRRAYK</sequence>
<dbReference type="Proteomes" id="UP000266841">
    <property type="component" value="Unassembled WGS sequence"/>
</dbReference>
<gene>
    <name evidence="1" type="ORF">THAOC_23229</name>
</gene>